<dbReference type="Gene3D" id="2.120.10.30">
    <property type="entry name" value="TolB, C-terminal domain"/>
    <property type="match status" value="1"/>
</dbReference>
<proteinExistence type="predicted"/>
<dbReference type="InterPro" id="IPR050778">
    <property type="entry name" value="Cueball_EGF_LRP_Nidogen"/>
</dbReference>
<dbReference type="PROSITE" id="PS51120">
    <property type="entry name" value="LDLRB"/>
    <property type="match status" value="1"/>
</dbReference>
<protein>
    <submittedName>
        <fullName evidence="2">Uncharacterized protein</fullName>
    </submittedName>
</protein>
<dbReference type="EMBL" id="JAMKFB020000002">
    <property type="protein sequence ID" value="KAL0200212.1"/>
    <property type="molecule type" value="Genomic_DNA"/>
</dbReference>
<dbReference type="Proteomes" id="UP001529510">
    <property type="component" value="Unassembled WGS sequence"/>
</dbReference>
<dbReference type="Pfam" id="PF00058">
    <property type="entry name" value="Ldl_recept_b"/>
    <property type="match status" value="1"/>
</dbReference>
<accession>A0ABD0RNW4</accession>
<comment type="caution">
    <text evidence="2">The sequence shown here is derived from an EMBL/GenBank/DDBJ whole genome shotgun (WGS) entry which is preliminary data.</text>
</comment>
<dbReference type="PANTHER" id="PTHR46513">
    <property type="entry name" value="VITELLOGENIN RECEPTOR-LIKE PROTEIN-RELATED-RELATED"/>
    <property type="match status" value="1"/>
</dbReference>
<dbReference type="SMART" id="SM00135">
    <property type="entry name" value="LY"/>
    <property type="match status" value="1"/>
</dbReference>
<name>A0ABD0RNW4_CIRMR</name>
<evidence type="ECO:0000313" key="3">
    <source>
        <dbReference type="Proteomes" id="UP001529510"/>
    </source>
</evidence>
<dbReference type="AlphaFoldDB" id="A0ABD0RNW4"/>
<dbReference type="PANTHER" id="PTHR46513:SF13">
    <property type="entry name" value="EGF-LIKE DOMAIN-CONTAINING PROTEIN"/>
    <property type="match status" value="1"/>
</dbReference>
<feature type="non-terminal residue" evidence="2">
    <location>
        <position position="76"/>
    </location>
</feature>
<evidence type="ECO:0000313" key="2">
    <source>
        <dbReference type="EMBL" id="KAL0200212.1"/>
    </source>
</evidence>
<evidence type="ECO:0000256" key="1">
    <source>
        <dbReference type="PROSITE-ProRule" id="PRU00461"/>
    </source>
</evidence>
<reference evidence="2 3" key="1">
    <citation type="submission" date="2024-05" db="EMBL/GenBank/DDBJ databases">
        <title>Genome sequencing and assembly of Indian major carp, Cirrhinus mrigala (Hamilton, 1822).</title>
        <authorList>
            <person name="Mohindra V."/>
            <person name="Chowdhury L.M."/>
            <person name="Lal K."/>
            <person name="Jena J.K."/>
        </authorList>
    </citation>
    <scope>NUCLEOTIDE SEQUENCE [LARGE SCALE GENOMIC DNA]</scope>
    <source>
        <strain evidence="2">CM1030</strain>
        <tissue evidence="2">Blood</tissue>
    </source>
</reference>
<sequence length="76" mass="8395">AYIHEASDPSRHVTLIDSNLHSPEGLALDWVQHNLYWTDSGDRTISVASADGSRRRVLISTDLSEPRAIAVDPERG</sequence>
<feature type="repeat" description="LDL-receptor class B" evidence="1">
    <location>
        <begin position="33"/>
        <end position="75"/>
    </location>
</feature>
<dbReference type="SUPFAM" id="SSF63825">
    <property type="entry name" value="YWTD domain"/>
    <property type="match status" value="1"/>
</dbReference>
<gene>
    <name evidence="2" type="ORF">M9458_003399</name>
</gene>
<keyword evidence="3" id="KW-1185">Reference proteome</keyword>
<dbReference type="InterPro" id="IPR011042">
    <property type="entry name" value="6-blade_b-propeller_TolB-like"/>
</dbReference>
<feature type="non-terminal residue" evidence="2">
    <location>
        <position position="1"/>
    </location>
</feature>
<dbReference type="InterPro" id="IPR000033">
    <property type="entry name" value="LDLR_classB_rpt"/>
</dbReference>
<organism evidence="2 3">
    <name type="scientific">Cirrhinus mrigala</name>
    <name type="common">Mrigala</name>
    <dbReference type="NCBI Taxonomy" id="683832"/>
    <lineage>
        <taxon>Eukaryota</taxon>
        <taxon>Metazoa</taxon>
        <taxon>Chordata</taxon>
        <taxon>Craniata</taxon>
        <taxon>Vertebrata</taxon>
        <taxon>Euteleostomi</taxon>
        <taxon>Actinopterygii</taxon>
        <taxon>Neopterygii</taxon>
        <taxon>Teleostei</taxon>
        <taxon>Ostariophysi</taxon>
        <taxon>Cypriniformes</taxon>
        <taxon>Cyprinidae</taxon>
        <taxon>Labeoninae</taxon>
        <taxon>Labeonini</taxon>
        <taxon>Cirrhinus</taxon>
    </lineage>
</organism>